<dbReference type="EMBL" id="JADOXO010000487">
    <property type="protein sequence ID" value="KAF9803650.1"/>
    <property type="molecule type" value="Genomic_DNA"/>
</dbReference>
<sequence length="315" mass="34821">MQHIGPFAPMLAGKLTRLDDFWIMAAVWMPGLMHYNTFLFFSAFTSVTRLGLIEVTFPTVLTFGRLVCSLPNLVHLRCRSLKFMTPTFDAEKFHVPHTKLTVLTTDGGGLTAIIDFLTTTRVASTLRNISLGSDETVCASEAEAIAIVRLLECAGVVLQTVALRLEPDLDTVPGSSTSPLWLLEGVANINPLHTLQRALLQNVSLKEILLSAPLGSQKPYCAWLLSIISGIRSVDVDSISIWLDFQPAHDAEDIQGPLEYFFDPITCASLDEHLTAEKFKGLHDMNFQLRLRPALSDGKFETGHFAFFCQGIRSI</sequence>
<accession>A0A8H7NU44</accession>
<name>A0A8H7NU44_9APHY</name>
<evidence type="ECO:0000256" key="1">
    <source>
        <dbReference type="SAM" id="Phobius"/>
    </source>
</evidence>
<reference evidence="2" key="1">
    <citation type="submission" date="2020-11" db="EMBL/GenBank/DDBJ databases">
        <authorList>
            <person name="Koelle M."/>
            <person name="Horta M.A.C."/>
            <person name="Nowrousian M."/>
            <person name="Ohm R.A."/>
            <person name="Benz P."/>
            <person name="Pilgard A."/>
        </authorList>
    </citation>
    <scope>NUCLEOTIDE SEQUENCE</scope>
    <source>
        <strain evidence="2">FPRL280</strain>
    </source>
</reference>
<keyword evidence="1" id="KW-0812">Transmembrane</keyword>
<keyword evidence="1" id="KW-1133">Transmembrane helix</keyword>
<evidence type="ECO:0000313" key="2">
    <source>
        <dbReference type="EMBL" id="KAF9803650.1"/>
    </source>
</evidence>
<dbReference type="AlphaFoldDB" id="A0A8H7NU44"/>
<organism evidence="2 3">
    <name type="scientific">Rhodonia placenta</name>
    <dbReference type="NCBI Taxonomy" id="104341"/>
    <lineage>
        <taxon>Eukaryota</taxon>
        <taxon>Fungi</taxon>
        <taxon>Dikarya</taxon>
        <taxon>Basidiomycota</taxon>
        <taxon>Agaricomycotina</taxon>
        <taxon>Agaricomycetes</taxon>
        <taxon>Polyporales</taxon>
        <taxon>Adustoporiaceae</taxon>
        <taxon>Rhodonia</taxon>
    </lineage>
</organism>
<reference evidence="2" key="2">
    <citation type="journal article" name="Front. Microbiol.">
        <title>Degradative Capacity of Two Strains of Rhodonia placenta: From Phenotype to Genotype.</title>
        <authorList>
            <person name="Kolle M."/>
            <person name="Horta M.A.C."/>
            <person name="Nowrousian M."/>
            <person name="Ohm R.A."/>
            <person name="Benz J.P."/>
            <person name="Pilgard A."/>
        </authorList>
    </citation>
    <scope>NUCLEOTIDE SEQUENCE</scope>
    <source>
        <strain evidence="2">FPRL280</strain>
    </source>
</reference>
<protein>
    <submittedName>
        <fullName evidence="2">Uncharacterized protein</fullName>
    </submittedName>
</protein>
<evidence type="ECO:0000313" key="3">
    <source>
        <dbReference type="Proteomes" id="UP000639403"/>
    </source>
</evidence>
<feature type="transmembrane region" description="Helical" evidence="1">
    <location>
        <begin position="21"/>
        <end position="43"/>
    </location>
</feature>
<comment type="caution">
    <text evidence="2">The sequence shown here is derived from an EMBL/GenBank/DDBJ whole genome shotgun (WGS) entry which is preliminary data.</text>
</comment>
<keyword evidence="1" id="KW-0472">Membrane</keyword>
<dbReference type="Proteomes" id="UP000639403">
    <property type="component" value="Unassembled WGS sequence"/>
</dbReference>
<gene>
    <name evidence="2" type="ORF">IEO21_09599</name>
</gene>
<proteinExistence type="predicted"/>